<feature type="region of interest" description="Disordered" evidence="1">
    <location>
        <begin position="25"/>
        <end position="68"/>
    </location>
</feature>
<evidence type="ECO:0000313" key="5">
    <source>
        <dbReference type="Proteomes" id="UP000078576"/>
    </source>
</evidence>
<evidence type="ECO:0008006" key="6">
    <source>
        <dbReference type="Google" id="ProtNLM"/>
    </source>
</evidence>
<feature type="transmembrane region" description="Helical" evidence="2">
    <location>
        <begin position="77"/>
        <end position="102"/>
    </location>
</feature>
<keyword evidence="5" id="KW-1185">Reference proteome</keyword>
<reference evidence="5" key="1">
    <citation type="submission" date="2014-12" db="EMBL/GenBank/DDBJ databases">
        <title>Genome Sequence of Valsa Canker Pathogens Uncovers a Specific Adaption of Colonization on Woody Bark.</title>
        <authorList>
            <person name="Yin Z."/>
            <person name="Liu H."/>
            <person name="Gao X."/>
            <person name="Li Z."/>
            <person name="Song N."/>
            <person name="Ke X."/>
            <person name="Dai Q."/>
            <person name="Wu Y."/>
            <person name="Sun Y."/>
            <person name="Xu J.-R."/>
            <person name="Kang Z.K."/>
            <person name="Wang L."/>
            <person name="Huang L."/>
        </authorList>
    </citation>
    <scope>NUCLEOTIDE SEQUENCE [LARGE SCALE GENOMIC DNA]</scope>
    <source>
        <strain evidence="5">SXYL134</strain>
    </source>
</reference>
<name>A0A194V395_CYTMA</name>
<keyword evidence="2" id="KW-1133">Transmembrane helix</keyword>
<accession>A0A194V395</accession>
<evidence type="ECO:0000256" key="3">
    <source>
        <dbReference type="SAM" id="SignalP"/>
    </source>
</evidence>
<dbReference type="EMBL" id="KN714712">
    <property type="protein sequence ID" value="KUI58379.1"/>
    <property type="molecule type" value="Genomic_DNA"/>
</dbReference>
<evidence type="ECO:0000313" key="4">
    <source>
        <dbReference type="EMBL" id="KUI58379.1"/>
    </source>
</evidence>
<keyword evidence="2" id="KW-0472">Membrane</keyword>
<proteinExistence type="predicted"/>
<organism evidence="4 5">
    <name type="scientific">Cytospora mali</name>
    <name type="common">Apple Valsa canker fungus</name>
    <name type="synonym">Valsa mali</name>
    <dbReference type="NCBI Taxonomy" id="578113"/>
    <lineage>
        <taxon>Eukaryota</taxon>
        <taxon>Fungi</taxon>
        <taxon>Dikarya</taxon>
        <taxon>Ascomycota</taxon>
        <taxon>Pezizomycotina</taxon>
        <taxon>Sordariomycetes</taxon>
        <taxon>Sordariomycetidae</taxon>
        <taxon>Diaporthales</taxon>
        <taxon>Cytosporaceae</taxon>
        <taxon>Cytospora</taxon>
    </lineage>
</organism>
<keyword evidence="3" id="KW-0732">Signal</keyword>
<dbReference type="AlphaFoldDB" id="A0A194V395"/>
<sequence length="125" mass="13261">MVPTTTQLLVFILLNVLYFPNPTSGDDDQSHFDPSIETISTNSHTNTNTNSATGSGDDGPKASNTTDTVGGIGDQSLGIQLGGGFVVGCVIGVLGYAIYRVVRTMTQTRRRALGRHYGEKPEKGD</sequence>
<dbReference type="Proteomes" id="UP000078576">
    <property type="component" value="Unassembled WGS sequence"/>
</dbReference>
<evidence type="ECO:0000256" key="2">
    <source>
        <dbReference type="SAM" id="Phobius"/>
    </source>
</evidence>
<protein>
    <recommendedName>
        <fullName evidence="6">Transmembrane protein</fullName>
    </recommendedName>
</protein>
<feature type="signal peptide" evidence="3">
    <location>
        <begin position="1"/>
        <end position="25"/>
    </location>
</feature>
<feature type="compositionally biased region" description="Low complexity" evidence="1">
    <location>
        <begin position="38"/>
        <end position="55"/>
    </location>
</feature>
<evidence type="ECO:0000256" key="1">
    <source>
        <dbReference type="SAM" id="MobiDB-lite"/>
    </source>
</evidence>
<keyword evidence="2" id="KW-0812">Transmembrane</keyword>
<feature type="chain" id="PRO_5008266119" description="Transmembrane protein" evidence="3">
    <location>
        <begin position="26"/>
        <end position="125"/>
    </location>
</feature>
<gene>
    <name evidence="4" type="ORF">VP1G_05675</name>
</gene>